<dbReference type="AlphaFoldDB" id="A0ABD2II98"/>
<comment type="caution">
    <text evidence="2">The sequence shown here is derived from an EMBL/GenBank/DDBJ whole genome shotgun (WGS) entry which is preliminary data.</text>
</comment>
<name>A0ABD2II98_HETSC</name>
<keyword evidence="1" id="KW-1133">Transmembrane helix</keyword>
<proteinExistence type="predicted"/>
<evidence type="ECO:0000256" key="1">
    <source>
        <dbReference type="SAM" id="Phobius"/>
    </source>
</evidence>
<keyword evidence="1" id="KW-0472">Membrane</keyword>
<keyword evidence="3" id="KW-1185">Reference proteome</keyword>
<protein>
    <submittedName>
        <fullName evidence="2">Uncharacterized protein</fullName>
    </submittedName>
</protein>
<accession>A0ABD2II98</accession>
<reference evidence="2 3" key="1">
    <citation type="submission" date="2024-10" db="EMBL/GenBank/DDBJ databases">
        <authorList>
            <person name="Kim D."/>
        </authorList>
    </citation>
    <scope>NUCLEOTIDE SEQUENCE [LARGE SCALE GENOMIC DNA]</scope>
    <source>
        <strain evidence="2">Taebaek</strain>
    </source>
</reference>
<gene>
    <name evidence="2" type="ORF">niasHS_014156</name>
</gene>
<organism evidence="2 3">
    <name type="scientific">Heterodera schachtii</name>
    <name type="common">Sugarbeet cyst nematode worm</name>
    <name type="synonym">Tylenchus schachtii</name>
    <dbReference type="NCBI Taxonomy" id="97005"/>
    <lineage>
        <taxon>Eukaryota</taxon>
        <taxon>Metazoa</taxon>
        <taxon>Ecdysozoa</taxon>
        <taxon>Nematoda</taxon>
        <taxon>Chromadorea</taxon>
        <taxon>Rhabditida</taxon>
        <taxon>Tylenchina</taxon>
        <taxon>Tylenchomorpha</taxon>
        <taxon>Tylenchoidea</taxon>
        <taxon>Heteroderidae</taxon>
        <taxon>Heteroderinae</taxon>
        <taxon>Heterodera</taxon>
    </lineage>
</organism>
<sequence>MPSLSFSFPFSSLSLFVPIFFLCLFAFGTARTLRRDRQEAAFAADHLHQNHHRDTTDYSSGVFVDSVPITSTGNGKAFEDGKRRHRLSEKLRTFNDNLWWLEMEFTQRN</sequence>
<dbReference type="EMBL" id="JBICCN010000300">
    <property type="protein sequence ID" value="KAL3079874.1"/>
    <property type="molecule type" value="Genomic_DNA"/>
</dbReference>
<keyword evidence="1" id="KW-0812">Transmembrane</keyword>
<feature type="transmembrane region" description="Helical" evidence="1">
    <location>
        <begin position="6"/>
        <end position="27"/>
    </location>
</feature>
<evidence type="ECO:0000313" key="2">
    <source>
        <dbReference type="EMBL" id="KAL3079874.1"/>
    </source>
</evidence>
<dbReference type="Proteomes" id="UP001620645">
    <property type="component" value="Unassembled WGS sequence"/>
</dbReference>
<evidence type="ECO:0000313" key="3">
    <source>
        <dbReference type="Proteomes" id="UP001620645"/>
    </source>
</evidence>